<organism evidence="1 2">
    <name type="scientific">Plasmodium brasilianum</name>
    <dbReference type="NCBI Taxonomy" id="5824"/>
    <lineage>
        <taxon>Eukaryota</taxon>
        <taxon>Sar</taxon>
        <taxon>Alveolata</taxon>
        <taxon>Apicomplexa</taxon>
        <taxon>Aconoidasida</taxon>
        <taxon>Haemosporida</taxon>
        <taxon>Plasmodiidae</taxon>
        <taxon>Plasmodium</taxon>
        <taxon>Plasmodium (Plasmodium)</taxon>
    </lineage>
</organism>
<evidence type="ECO:0000313" key="2">
    <source>
        <dbReference type="Proteomes" id="UP001056978"/>
    </source>
</evidence>
<comment type="caution">
    <text evidence="1">The sequence shown here is derived from an EMBL/GenBank/DDBJ whole genome shotgun (WGS) entry which is preliminary data.</text>
</comment>
<proteinExistence type="predicted"/>
<sequence length="915" mass="107570">MFCCSKNILDSVDQRRRKSYAAYNPREQKDDGNELITIHNKKISTVNILKKGSELTSKLKGEENNTVKKYPVGKSNVLKYYEKNILKDKNSKSVICTDFKKEGNNNNYDSYRLNKDKNERDSCKGIGAPCDFSKLNTRNKIKVLNEIQSQINDCLKEEDFSIHDDIIFLNIFRLTHKKIYSLLDRGKKKPGCYNCNDILEMVLNGSLHKNSLIKRKSDSKYVQLKEKMNEIHFLKNLELQYYLKIKKYKPSVKSKFEETYTKENIMFLELSESLLAEKVKSLKKFLVSPFDKNIVEILLIPKQKRCNKFYGYKKVISNLFITKYISVYFYHIIEKKIEKYNIMRKTGPIHITIKLKTNYPQAIQTIFRYIYDKSFNLNDLDFKLLVTVYIECIHLKIISIIDDVINAINEKAYFDNIVKVLDLSSIFKETPLFKDFARIISDSGVYIFARNYHYLLDAEIYSHLLSFDNIMINEMKIFIESIKFIIKNNCDMREQCLIFRSIRFNLLNNEQLYNIQNYIKNCFEDIIHNKYDATNFICIRYQHSNIEHIDLNDDGKKSSKELETRNTGSEGVQEEKEKGKEEKGEEKKEGEKKDKEKKNGITIIEERPNIPFSEEIKNLNEFYKIINKEAFEPPYISTSKKEISLKRLTKCINNIYNILFDNVFKKMLNKEQKKERCKAWNENKDFKCVYDFKNGNYSFQLIKKKQKVERYSFTYGDERLVNECKLFFQITKTKGSNISIGIVLKTKELNVWNNSNINNNNNNNNKSNSSNGSSNSNNNNNRNINNINANSKALNVLMEHSENLVIYFDFFVNDFYACNIDKDNSTFVNKTKLNLYAHENKITNEDIVNYNILVINQTLNIDIVILLKNSFSFSFAFLRPTIFLGDVIKKPFIHIKPFFILKDSLDSISIPSIIF</sequence>
<accession>A0ACB9Y6V7</accession>
<keyword evidence="2" id="KW-1185">Reference proteome</keyword>
<name>A0ACB9Y6V7_PLABR</name>
<evidence type="ECO:0000313" key="1">
    <source>
        <dbReference type="EMBL" id="KAI4836497.1"/>
    </source>
</evidence>
<dbReference type="Proteomes" id="UP001056978">
    <property type="component" value="Chromosome 12"/>
</dbReference>
<reference evidence="1" key="1">
    <citation type="submission" date="2022-06" db="EMBL/GenBank/DDBJ databases">
        <title>The First Complete Genome of the Simian Malaria Parasite Plasmodium brasilianum.</title>
        <authorList>
            <person name="Bajic M."/>
            <person name="Ravishankar S."/>
        </authorList>
    </citation>
    <scope>NUCLEOTIDE SEQUENCE</scope>
    <source>
        <strain evidence="1">Bolivian I</strain>
    </source>
</reference>
<gene>
    <name evidence="1" type="ORF">MKS88_004294</name>
</gene>
<dbReference type="EMBL" id="CM043780">
    <property type="protein sequence ID" value="KAI4836497.1"/>
    <property type="molecule type" value="Genomic_DNA"/>
</dbReference>
<protein>
    <submittedName>
        <fullName evidence="1">Uncharacterized protein</fullName>
    </submittedName>
</protein>